<keyword evidence="3" id="KW-1185">Reference proteome</keyword>
<organism evidence="2 3">
    <name type="scientific">Heliobacterium mobile</name>
    <name type="common">Heliobacillus mobilis</name>
    <dbReference type="NCBI Taxonomy" id="28064"/>
    <lineage>
        <taxon>Bacteria</taxon>
        <taxon>Bacillati</taxon>
        <taxon>Bacillota</taxon>
        <taxon>Clostridia</taxon>
        <taxon>Eubacteriales</taxon>
        <taxon>Heliobacteriaceae</taxon>
        <taxon>Heliobacterium</taxon>
    </lineage>
</organism>
<dbReference type="OrthoDB" id="2679907at2"/>
<evidence type="ECO:0000313" key="2">
    <source>
        <dbReference type="EMBL" id="MTV50540.1"/>
    </source>
</evidence>
<protein>
    <submittedName>
        <fullName evidence="2">Uncharacterized protein</fullName>
    </submittedName>
</protein>
<sequence length="134" mass="15233">MALLTILYAKLILPKKEGHVEAEKDLFVTVEELGLNYGEKFLERRQRNAMVVMKSLLKTLKKFFYVTLTNDIVRPGPALYTLHGDLVSSVYQSVLVGMTMGYPGAMAESVDKPTEENDDRKDRVHREEVITVND</sequence>
<reference evidence="2 3" key="1">
    <citation type="submission" date="2019-11" db="EMBL/GenBank/DDBJ databases">
        <title>Whole-genome sequence of a the green, strictly anaerobic photosynthetic bacterium Heliobacillus mobilis DSM 6151.</title>
        <authorList>
            <person name="Kyndt J.A."/>
            <person name="Meyer T.E."/>
        </authorList>
    </citation>
    <scope>NUCLEOTIDE SEQUENCE [LARGE SCALE GENOMIC DNA]</scope>
    <source>
        <strain evidence="2 3">DSM 6151</strain>
    </source>
</reference>
<dbReference type="Proteomes" id="UP000430670">
    <property type="component" value="Unassembled WGS sequence"/>
</dbReference>
<feature type="compositionally biased region" description="Basic and acidic residues" evidence="1">
    <location>
        <begin position="109"/>
        <end position="134"/>
    </location>
</feature>
<accession>A0A6I3SND6</accession>
<evidence type="ECO:0000256" key="1">
    <source>
        <dbReference type="SAM" id="MobiDB-lite"/>
    </source>
</evidence>
<dbReference type="EMBL" id="WNKU01000027">
    <property type="protein sequence ID" value="MTV50540.1"/>
    <property type="molecule type" value="Genomic_DNA"/>
</dbReference>
<feature type="region of interest" description="Disordered" evidence="1">
    <location>
        <begin position="105"/>
        <end position="134"/>
    </location>
</feature>
<proteinExistence type="predicted"/>
<dbReference type="RefSeq" id="WP_155477622.1">
    <property type="nucleotide sequence ID" value="NZ_WNKU01000027.1"/>
</dbReference>
<comment type="caution">
    <text evidence="2">The sequence shown here is derived from an EMBL/GenBank/DDBJ whole genome shotgun (WGS) entry which is preliminary data.</text>
</comment>
<name>A0A6I3SND6_HELMO</name>
<gene>
    <name evidence="2" type="ORF">GJ688_16465</name>
</gene>
<evidence type="ECO:0000313" key="3">
    <source>
        <dbReference type="Proteomes" id="UP000430670"/>
    </source>
</evidence>
<dbReference type="AlphaFoldDB" id="A0A6I3SND6"/>